<proteinExistence type="predicted"/>
<dbReference type="Proteomes" id="UP000540919">
    <property type="component" value="Unassembled WGS sequence"/>
</dbReference>
<name>A0ABX2N6U9_9FIRM</name>
<gene>
    <name evidence="1" type="ORF">HV819_00070</name>
</gene>
<evidence type="ECO:0000313" key="2">
    <source>
        <dbReference type="Proteomes" id="UP000540919"/>
    </source>
</evidence>
<evidence type="ECO:0000313" key="1">
    <source>
        <dbReference type="EMBL" id="NVF10418.1"/>
    </source>
</evidence>
<sequence>MDIIKDILLIDDKTFALFLLDQDFLSRKIKNKKEIIRKSMECGFSFANKYKSYSIKDLLERFNLKVVEDCGSENFSYYELAFFEKPNQIHLCKNNIKKVEDKIISLGLNINVEDIVLAHEIFHKIEQENKYVYTDSIYIESFKLGPIKKKNKLKSSSEIGAMAFSKEFLSLSFNPVLIDYFLSLAFNKENVFLKKINYYRSKNES</sequence>
<reference evidence="1 2" key="1">
    <citation type="submission" date="2020-06" db="EMBL/GenBank/DDBJ databases">
        <title>Anaerococcus sp. nov., isolated form swine feces.</title>
        <authorList>
            <person name="Yu S."/>
        </authorList>
    </citation>
    <scope>NUCLEOTIDE SEQUENCE [LARGE SCALE GENOMIC DNA]</scope>
    <source>
        <strain evidence="1 2">AGMB00486</strain>
    </source>
</reference>
<accession>A0ABX2N6U9</accession>
<protein>
    <submittedName>
        <fullName evidence="1">Uncharacterized protein</fullName>
    </submittedName>
</protein>
<keyword evidence="2" id="KW-1185">Reference proteome</keyword>
<dbReference type="RefSeq" id="WP_176269247.1">
    <property type="nucleotide sequence ID" value="NZ_JABVBA010000001.1"/>
</dbReference>
<dbReference type="EMBL" id="JABVBA010000001">
    <property type="protein sequence ID" value="NVF10418.1"/>
    <property type="molecule type" value="Genomic_DNA"/>
</dbReference>
<organism evidence="1 2">
    <name type="scientific">Anaerococcus faecalis</name>
    <dbReference type="NCBI Taxonomy" id="2742993"/>
    <lineage>
        <taxon>Bacteria</taxon>
        <taxon>Bacillati</taxon>
        <taxon>Bacillota</taxon>
        <taxon>Tissierellia</taxon>
        <taxon>Tissierellales</taxon>
        <taxon>Peptoniphilaceae</taxon>
        <taxon>Anaerococcus</taxon>
    </lineage>
</organism>
<comment type="caution">
    <text evidence="1">The sequence shown here is derived from an EMBL/GenBank/DDBJ whole genome shotgun (WGS) entry which is preliminary data.</text>
</comment>